<gene>
    <name evidence="9" type="ORF">LZD57_19455</name>
</gene>
<dbReference type="Gene3D" id="3.40.50.10840">
    <property type="entry name" value="Putative sugar-binding, N-terminal domain"/>
    <property type="match status" value="1"/>
</dbReference>
<evidence type="ECO:0000256" key="3">
    <source>
        <dbReference type="ARBA" id="ARBA00022741"/>
    </source>
</evidence>
<comment type="similarity">
    <text evidence="1">Belongs to the four-carbon acid sugar kinase family.</text>
</comment>
<evidence type="ECO:0000259" key="8">
    <source>
        <dbReference type="Pfam" id="PF17042"/>
    </source>
</evidence>
<evidence type="ECO:0000256" key="1">
    <source>
        <dbReference type="ARBA" id="ARBA00005715"/>
    </source>
</evidence>
<evidence type="ECO:0000259" key="7">
    <source>
        <dbReference type="Pfam" id="PF07005"/>
    </source>
</evidence>
<dbReference type="Pfam" id="PF17042">
    <property type="entry name" value="NBD_C"/>
    <property type="match status" value="1"/>
</dbReference>
<keyword evidence="4" id="KW-0418">Kinase</keyword>
<evidence type="ECO:0000256" key="6">
    <source>
        <dbReference type="ARBA" id="ARBA00023277"/>
    </source>
</evidence>
<comment type="caution">
    <text evidence="9">The sequence shown here is derived from an EMBL/GenBank/DDBJ whole genome shotgun (WGS) entry which is preliminary data.</text>
</comment>
<name>A0A9X1P6Q8_9HYPH</name>
<dbReference type="Gene3D" id="3.40.980.20">
    <property type="entry name" value="Four-carbon acid sugar kinase, nucleotide binding domain"/>
    <property type="match status" value="1"/>
</dbReference>
<evidence type="ECO:0000256" key="2">
    <source>
        <dbReference type="ARBA" id="ARBA00022679"/>
    </source>
</evidence>
<evidence type="ECO:0000256" key="5">
    <source>
        <dbReference type="ARBA" id="ARBA00022840"/>
    </source>
</evidence>
<keyword evidence="10" id="KW-1185">Reference proteome</keyword>
<dbReference type="GO" id="GO:0005524">
    <property type="term" value="F:ATP binding"/>
    <property type="evidence" value="ECO:0007669"/>
    <property type="project" value="UniProtKB-KW"/>
</dbReference>
<proteinExistence type="inferred from homology"/>
<evidence type="ECO:0000313" key="9">
    <source>
        <dbReference type="EMBL" id="MCE7030171.1"/>
    </source>
</evidence>
<keyword evidence="6" id="KW-0119">Carbohydrate metabolism</keyword>
<dbReference type="Proteomes" id="UP001139035">
    <property type="component" value="Unassembled WGS sequence"/>
</dbReference>
<keyword evidence="2" id="KW-0808">Transferase</keyword>
<keyword evidence="3" id="KW-0547">Nucleotide-binding</keyword>
<dbReference type="EMBL" id="JAJUWU010000021">
    <property type="protein sequence ID" value="MCE7030171.1"/>
    <property type="molecule type" value="Genomic_DNA"/>
</dbReference>
<evidence type="ECO:0008006" key="11">
    <source>
        <dbReference type="Google" id="ProtNLM"/>
    </source>
</evidence>
<dbReference type="InterPro" id="IPR010737">
    <property type="entry name" value="4-carb_acid_sugar_kinase_N"/>
</dbReference>
<sequence>MTGPAETAAARRSASILVLADDLTGAADCGLQFTASGLRTRVFLDTAATAETSGCDAIVIDCESRALESDASRSAIETAMNGIALDGVRLFKKIDSTMRGNVGAEIDAMARKSGCRTVLVTPAYPSMGRTVAEGVLLVDGTPVDRTAIARDPATPVVESRIIDLISPQMPDVRIVPVLPDELGDVDRIRQWATAAAQAGTYLCLVIDARTDDDLQRAAALGGEMEGVAGPILWAGSAGIAEHLSKLWGGSAGAGPTDLPPARRPALLVCGSVNPVAIEQIDAACAAHGIEPVVMSAEALIDDALEVEAKRCADEVAAIYARSSKIAVLTTSHQSQQIRRVMELAAKKGLGRREASRLVANGLGRVAKLLLDAGTIGRLVATGGDTARATMEACGITAVDIRGTVLPGMPLVTAIGPLECHIVTKAGGFGHREALAEAMTYLIEGTVNP</sequence>
<feature type="domain" description="Four-carbon acid sugar kinase N-terminal" evidence="7">
    <location>
        <begin position="16"/>
        <end position="243"/>
    </location>
</feature>
<feature type="domain" description="Four-carbon acid sugar kinase nucleotide binding" evidence="8">
    <location>
        <begin position="266"/>
        <end position="434"/>
    </location>
</feature>
<dbReference type="RefSeq" id="WP_233721249.1">
    <property type="nucleotide sequence ID" value="NZ_JAJUWU010000021.1"/>
</dbReference>
<dbReference type="InterPro" id="IPR031475">
    <property type="entry name" value="NBD_C"/>
</dbReference>
<dbReference type="GO" id="GO:0016301">
    <property type="term" value="F:kinase activity"/>
    <property type="evidence" value="ECO:0007669"/>
    <property type="project" value="UniProtKB-KW"/>
</dbReference>
<reference evidence="9" key="1">
    <citation type="submission" date="2022-01" db="EMBL/GenBank/DDBJ databases">
        <title>Jiella avicenniae sp. nov., a novel endophytic bacterium isolated from bark of Avicennia marina.</title>
        <authorList>
            <person name="Tuo L."/>
        </authorList>
    </citation>
    <scope>NUCLEOTIDE SEQUENCE</scope>
    <source>
        <strain evidence="9">CBK1P-4</strain>
    </source>
</reference>
<evidence type="ECO:0000313" key="10">
    <source>
        <dbReference type="Proteomes" id="UP001139035"/>
    </source>
</evidence>
<evidence type="ECO:0000256" key="4">
    <source>
        <dbReference type="ARBA" id="ARBA00022777"/>
    </source>
</evidence>
<dbReference type="InterPro" id="IPR042213">
    <property type="entry name" value="NBD_C_sf"/>
</dbReference>
<dbReference type="InterPro" id="IPR037051">
    <property type="entry name" value="4-carb_acid_sugar_kinase_N_sf"/>
</dbReference>
<organism evidence="9 10">
    <name type="scientific">Jiella avicenniae</name>
    <dbReference type="NCBI Taxonomy" id="2907202"/>
    <lineage>
        <taxon>Bacteria</taxon>
        <taxon>Pseudomonadati</taxon>
        <taxon>Pseudomonadota</taxon>
        <taxon>Alphaproteobacteria</taxon>
        <taxon>Hyphomicrobiales</taxon>
        <taxon>Aurantimonadaceae</taxon>
        <taxon>Jiella</taxon>
    </lineage>
</organism>
<keyword evidence="5" id="KW-0067">ATP-binding</keyword>
<protein>
    <recommendedName>
        <fullName evidence="11">Four-carbon acid sugar kinase family protein</fullName>
    </recommendedName>
</protein>
<dbReference type="SUPFAM" id="SSF142764">
    <property type="entry name" value="YgbK-like"/>
    <property type="match status" value="1"/>
</dbReference>
<dbReference type="Pfam" id="PF07005">
    <property type="entry name" value="SBD_N"/>
    <property type="match status" value="1"/>
</dbReference>
<dbReference type="AlphaFoldDB" id="A0A9X1P6Q8"/>
<accession>A0A9X1P6Q8</accession>